<reference evidence="1 2" key="1">
    <citation type="journal article" date="2013" name="Genome Announc.">
        <title>Complete Genome Sequence of Burkholderia sp. Strain RPE64, Bacterial Symbiont of the Bean Bug Riptortus pedestris.</title>
        <authorList>
            <person name="Shibata T.F."/>
            <person name="Maeda T."/>
            <person name="Nikoh N."/>
            <person name="Yamaguchi K."/>
            <person name="Oshima K."/>
            <person name="Hattori M."/>
            <person name="Nishiyama T."/>
            <person name="Hasebe M."/>
            <person name="Fukatsu T."/>
            <person name="Kikuchi Y."/>
            <person name="Shigenobu S."/>
        </authorList>
    </citation>
    <scope>NUCLEOTIDE SEQUENCE [LARGE SCALE GENOMIC DNA]</scope>
</reference>
<dbReference type="EMBL" id="AP013059">
    <property type="protein sequence ID" value="BAN25726.1"/>
    <property type="molecule type" value="Genomic_DNA"/>
</dbReference>
<protein>
    <submittedName>
        <fullName evidence="1">Uncharacterized protein</fullName>
    </submittedName>
</protein>
<dbReference type="HOGENOM" id="CLU_3248351_0_0_4"/>
<proteinExistence type="predicted"/>
<keyword evidence="2" id="KW-1185">Reference proteome</keyword>
<dbReference type="PATRIC" id="fig|758793.3.peg.3974"/>
<accession>R4X0U7</accession>
<dbReference type="KEGG" id="buo:BRPE64_BCDS10650"/>
<sequence length="42" mass="4877">MPSDASNCGDGAQERPIFYCYYLIPGLNRFRARFFGIESWIN</sequence>
<evidence type="ECO:0000313" key="2">
    <source>
        <dbReference type="Proteomes" id="UP000013966"/>
    </source>
</evidence>
<dbReference type="Proteomes" id="UP000013966">
    <property type="component" value="Chromosome 2"/>
</dbReference>
<dbReference type="AlphaFoldDB" id="R4X0U7"/>
<evidence type="ECO:0000313" key="1">
    <source>
        <dbReference type="EMBL" id="BAN25726.1"/>
    </source>
</evidence>
<organism evidence="1 2">
    <name type="scientific">Caballeronia insecticola</name>
    <dbReference type="NCBI Taxonomy" id="758793"/>
    <lineage>
        <taxon>Bacteria</taxon>
        <taxon>Pseudomonadati</taxon>
        <taxon>Pseudomonadota</taxon>
        <taxon>Betaproteobacteria</taxon>
        <taxon>Burkholderiales</taxon>
        <taxon>Burkholderiaceae</taxon>
        <taxon>Caballeronia</taxon>
    </lineage>
</organism>
<gene>
    <name evidence="1" type="ORF">BRPE64_BCDS10650</name>
</gene>
<reference evidence="1 2" key="2">
    <citation type="journal article" date="2018" name="Int. J. Syst. Evol. Microbiol.">
        <title>Burkholderia insecticola sp. nov., a gut symbiotic bacterium of the bean bug Riptortus pedestris.</title>
        <authorList>
            <person name="Takeshita K."/>
            <person name="Tamaki H."/>
            <person name="Ohbayashi T."/>
            <person name="Meng X.-Y."/>
            <person name="Sone T."/>
            <person name="Mitani Y."/>
            <person name="Peeters C."/>
            <person name="Kikuchi Y."/>
            <person name="Vandamme P."/>
        </authorList>
    </citation>
    <scope>NUCLEOTIDE SEQUENCE [LARGE SCALE GENOMIC DNA]</scope>
    <source>
        <strain evidence="1">RPE64</strain>
    </source>
</reference>
<dbReference type="STRING" id="758793.BRPE64_BCDS10650"/>
<name>R4X0U7_9BURK</name>